<dbReference type="InterPro" id="IPR035892">
    <property type="entry name" value="C2_domain_sf"/>
</dbReference>
<evidence type="ECO:0000313" key="3">
    <source>
        <dbReference type="EMBL" id="OQV13999.1"/>
    </source>
</evidence>
<evidence type="ECO:0000259" key="2">
    <source>
        <dbReference type="PROSITE" id="PS50004"/>
    </source>
</evidence>
<dbReference type="InterPro" id="IPR000008">
    <property type="entry name" value="C2_dom"/>
</dbReference>
<feature type="region of interest" description="Disordered" evidence="1">
    <location>
        <begin position="23"/>
        <end position="55"/>
    </location>
</feature>
<sequence length="614" mass="69366">MSINKRWASIKSMVREKKVNMVAGMESSSRNQSPSSKRFSIVRQQSPSPSPKMAGRRMSLAESYHLGIISPQSAPKFEIPKTIAELKSDLQQAKARNNSSSGGGNNKPNRKLLRLNTEHNLVIQQKSAPSTPMASTPIKINDKRRLTIAPILSGPMHSPTGGFSSGSGSFGKTPSPKRSEREMLSRMHSSRRSSIAPMISINITGPDADEDDEPMNFEDILLTLSPSNNSMADPKYWDNATPDHALRLKPPQRDRLYNRRRSSALSNLSNELELSRSTYSLCEKGLYDHTKEKILNDRSRRLSLAPQLAISQLVQRASPKRTRSANRLEARLIADMGELKISAQYVPDKPGLRVTVIKGENIGGKYKTEGQINAVVNVSLLPGKLQKQSGKVVKGTKNPVFNDEFFFADMNWEMLENHMLRICVQNQNRFKNEDMGEILLPLMRLDVDVDNRMWKDLRKKCQNPTQESGYLQLRTRFTKQTKKLTILVIKAQDLLRSSLIGPPDTFVRVEVIQNEKRIDRKATKIVKRTKDPLYKEAFSFTLGVSLEEIKYTTIEITVYAKEKLFGSAALGQVILGYGSTEESELRHWSLTMREYGKEFTKWHSLMPLQDKDSS</sequence>
<dbReference type="OrthoDB" id="9947256at2759"/>
<evidence type="ECO:0000256" key="1">
    <source>
        <dbReference type="SAM" id="MobiDB-lite"/>
    </source>
</evidence>
<dbReference type="PANTHER" id="PTHR10024">
    <property type="entry name" value="SYNAPTOTAGMIN"/>
    <property type="match status" value="1"/>
</dbReference>
<keyword evidence="4" id="KW-1185">Reference proteome</keyword>
<name>A0A1W0WFN1_HYPEX</name>
<evidence type="ECO:0000313" key="4">
    <source>
        <dbReference type="Proteomes" id="UP000192578"/>
    </source>
</evidence>
<dbReference type="GO" id="GO:0005509">
    <property type="term" value="F:calcium ion binding"/>
    <property type="evidence" value="ECO:0007669"/>
    <property type="project" value="TreeGrafter"/>
</dbReference>
<organism evidence="3 4">
    <name type="scientific">Hypsibius exemplaris</name>
    <name type="common">Freshwater tardigrade</name>
    <dbReference type="NCBI Taxonomy" id="2072580"/>
    <lineage>
        <taxon>Eukaryota</taxon>
        <taxon>Metazoa</taxon>
        <taxon>Ecdysozoa</taxon>
        <taxon>Tardigrada</taxon>
        <taxon>Eutardigrada</taxon>
        <taxon>Parachela</taxon>
        <taxon>Hypsibioidea</taxon>
        <taxon>Hypsibiidae</taxon>
        <taxon>Hypsibius</taxon>
    </lineage>
</organism>
<reference evidence="4" key="1">
    <citation type="submission" date="2017-01" db="EMBL/GenBank/DDBJ databases">
        <title>Comparative genomics of anhydrobiosis in the tardigrade Hypsibius dujardini.</title>
        <authorList>
            <person name="Yoshida Y."/>
            <person name="Koutsovoulos G."/>
            <person name="Laetsch D."/>
            <person name="Stevens L."/>
            <person name="Kumar S."/>
            <person name="Horikawa D."/>
            <person name="Ishino K."/>
            <person name="Komine S."/>
            <person name="Tomita M."/>
            <person name="Blaxter M."/>
            <person name="Arakawa K."/>
        </authorList>
    </citation>
    <scope>NUCLEOTIDE SEQUENCE [LARGE SCALE GENOMIC DNA]</scope>
    <source>
        <strain evidence="4">Z151</strain>
    </source>
</reference>
<dbReference type="SMART" id="SM00239">
    <property type="entry name" value="C2"/>
    <property type="match status" value="2"/>
</dbReference>
<dbReference type="GO" id="GO:0017156">
    <property type="term" value="P:calcium-ion regulated exocytosis"/>
    <property type="evidence" value="ECO:0007669"/>
    <property type="project" value="TreeGrafter"/>
</dbReference>
<gene>
    <name evidence="3" type="ORF">BV898_11770</name>
</gene>
<dbReference type="GO" id="GO:0001786">
    <property type="term" value="F:phosphatidylserine binding"/>
    <property type="evidence" value="ECO:0007669"/>
    <property type="project" value="TreeGrafter"/>
</dbReference>
<dbReference type="Gene3D" id="2.60.40.150">
    <property type="entry name" value="C2 domain"/>
    <property type="match status" value="2"/>
</dbReference>
<dbReference type="CDD" id="cd00276">
    <property type="entry name" value="C2B_Synaptotagmin"/>
    <property type="match status" value="1"/>
</dbReference>
<feature type="compositionally biased region" description="Low complexity" evidence="1">
    <location>
        <begin position="27"/>
        <end position="39"/>
    </location>
</feature>
<protein>
    <submittedName>
        <fullName evidence="3">Synaptotagmin-1</fullName>
    </submittedName>
</protein>
<dbReference type="GO" id="GO:0005544">
    <property type="term" value="F:calcium-dependent phospholipid binding"/>
    <property type="evidence" value="ECO:0007669"/>
    <property type="project" value="TreeGrafter"/>
</dbReference>
<dbReference type="SUPFAM" id="SSF49562">
    <property type="entry name" value="C2 domain (Calcium/lipid-binding domain, CaLB)"/>
    <property type="match status" value="2"/>
</dbReference>
<dbReference type="PANTHER" id="PTHR10024:SF348">
    <property type="entry name" value="SYNAPTOTAGMIN-17"/>
    <property type="match status" value="1"/>
</dbReference>
<proteinExistence type="predicted"/>
<dbReference type="EMBL" id="MTYJ01000112">
    <property type="protein sequence ID" value="OQV13999.1"/>
    <property type="molecule type" value="Genomic_DNA"/>
</dbReference>
<feature type="region of interest" description="Disordered" evidence="1">
    <location>
        <begin position="158"/>
        <end position="180"/>
    </location>
</feature>
<dbReference type="GO" id="GO:0000149">
    <property type="term" value="F:SNARE binding"/>
    <property type="evidence" value="ECO:0007669"/>
    <property type="project" value="TreeGrafter"/>
</dbReference>
<dbReference type="Proteomes" id="UP000192578">
    <property type="component" value="Unassembled WGS sequence"/>
</dbReference>
<feature type="domain" description="C2" evidence="2">
    <location>
        <begin position="465"/>
        <end position="592"/>
    </location>
</feature>
<dbReference type="GO" id="GO:0005886">
    <property type="term" value="C:plasma membrane"/>
    <property type="evidence" value="ECO:0007669"/>
    <property type="project" value="TreeGrafter"/>
</dbReference>
<dbReference type="PROSITE" id="PS50004">
    <property type="entry name" value="C2"/>
    <property type="match status" value="2"/>
</dbReference>
<feature type="domain" description="C2" evidence="2">
    <location>
        <begin position="335"/>
        <end position="455"/>
    </location>
</feature>
<dbReference type="GO" id="GO:0030276">
    <property type="term" value="F:clathrin binding"/>
    <property type="evidence" value="ECO:0007669"/>
    <property type="project" value="TreeGrafter"/>
</dbReference>
<comment type="caution">
    <text evidence="3">The sequence shown here is derived from an EMBL/GenBank/DDBJ whole genome shotgun (WGS) entry which is preliminary data.</text>
</comment>
<dbReference type="GO" id="GO:0070382">
    <property type="term" value="C:exocytic vesicle"/>
    <property type="evidence" value="ECO:0007669"/>
    <property type="project" value="TreeGrafter"/>
</dbReference>
<feature type="region of interest" description="Disordered" evidence="1">
    <location>
        <begin position="88"/>
        <end position="111"/>
    </location>
</feature>
<accession>A0A1W0WFN1</accession>
<dbReference type="AlphaFoldDB" id="A0A1W0WFN1"/>
<dbReference type="Pfam" id="PF00168">
    <property type="entry name" value="C2"/>
    <property type="match status" value="2"/>
</dbReference>